<feature type="signal peptide" evidence="1">
    <location>
        <begin position="1"/>
        <end position="32"/>
    </location>
</feature>
<evidence type="ECO:0000313" key="2">
    <source>
        <dbReference type="EMBL" id="GAA2527517.1"/>
    </source>
</evidence>
<name>A0ABN3NMK9_9ACTN</name>
<sequence length="115" mass="11525">MPRSPVTRAGGGARRWAVAGTLALALALTGVAGCSSENASCDLNACTVTFDGVNATASVLGVEAKVVSVQGEQVTLEVAGAQQTLTVGQQAVDIAGLKATLESADTDKIVVRLAR</sequence>
<dbReference type="PROSITE" id="PS51257">
    <property type="entry name" value="PROKAR_LIPOPROTEIN"/>
    <property type="match status" value="1"/>
</dbReference>
<keyword evidence="3" id="KW-1185">Reference proteome</keyword>
<evidence type="ECO:0000256" key="1">
    <source>
        <dbReference type="SAM" id="SignalP"/>
    </source>
</evidence>
<protein>
    <submittedName>
        <fullName evidence="2">Uncharacterized protein</fullName>
    </submittedName>
</protein>
<dbReference type="EMBL" id="BAAARY010000013">
    <property type="protein sequence ID" value="GAA2527517.1"/>
    <property type="molecule type" value="Genomic_DNA"/>
</dbReference>
<evidence type="ECO:0000313" key="3">
    <source>
        <dbReference type="Proteomes" id="UP001499978"/>
    </source>
</evidence>
<comment type="caution">
    <text evidence="2">The sequence shown here is derived from an EMBL/GenBank/DDBJ whole genome shotgun (WGS) entry which is preliminary data.</text>
</comment>
<keyword evidence="1" id="KW-0732">Signal</keyword>
<proteinExistence type="predicted"/>
<feature type="chain" id="PRO_5045392888" evidence="1">
    <location>
        <begin position="33"/>
        <end position="115"/>
    </location>
</feature>
<reference evidence="2 3" key="1">
    <citation type="journal article" date="2019" name="Int. J. Syst. Evol. Microbiol.">
        <title>The Global Catalogue of Microorganisms (GCM) 10K type strain sequencing project: providing services to taxonomists for standard genome sequencing and annotation.</title>
        <authorList>
            <consortium name="The Broad Institute Genomics Platform"/>
            <consortium name="The Broad Institute Genome Sequencing Center for Infectious Disease"/>
            <person name="Wu L."/>
            <person name="Ma J."/>
        </authorList>
    </citation>
    <scope>NUCLEOTIDE SEQUENCE [LARGE SCALE GENOMIC DNA]</scope>
    <source>
        <strain evidence="2 3">JCM 3367</strain>
    </source>
</reference>
<gene>
    <name evidence="2" type="ORF">GCM10010201_27900</name>
</gene>
<dbReference type="Proteomes" id="UP001499978">
    <property type="component" value="Unassembled WGS sequence"/>
</dbReference>
<accession>A0ABN3NMK9</accession>
<organism evidence="2 3">
    <name type="scientific">Pilimelia columellifera subsp. columellifera</name>
    <dbReference type="NCBI Taxonomy" id="706583"/>
    <lineage>
        <taxon>Bacteria</taxon>
        <taxon>Bacillati</taxon>
        <taxon>Actinomycetota</taxon>
        <taxon>Actinomycetes</taxon>
        <taxon>Micromonosporales</taxon>
        <taxon>Micromonosporaceae</taxon>
        <taxon>Pilimelia</taxon>
    </lineage>
</organism>